<dbReference type="Proteomes" id="UP000643525">
    <property type="component" value="Unassembled WGS sequence"/>
</dbReference>
<evidence type="ECO:0000256" key="8">
    <source>
        <dbReference type="SAM" id="MobiDB-lite"/>
    </source>
</evidence>
<dbReference type="SUPFAM" id="SSF81345">
    <property type="entry name" value="ABC transporter involved in vitamin B12 uptake, BtuC"/>
    <property type="match status" value="1"/>
</dbReference>
<dbReference type="PANTHER" id="PTHR30472:SF19">
    <property type="entry name" value="PETROBACTIN IMPORT SYSTEM PERMEASE PROTEIN YCLO"/>
    <property type="match status" value="1"/>
</dbReference>
<feature type="transmembrane region" description="Helical" evidence="9">
    <location>
        <begin position="165"/>
        <end position="184"/>
    </location>
</feature>
<evidence type="ECO:0000256" key="7">
    <source>
        <dbReference type="ARBA" id="ARBA00023136"/>
    </source>
</evidence>
<name>A0ABR9JCA6_9MICC</name>
<dbReference type="InterPro" id="IPR037294">
    <property type="entry name" value="ABC_BtuC-like"/>
</dbReference>
<feature type="transmembrane region" description="Helical" evidence="9">
    <location>
        <begin position="60"/>
        <end position="82"/>
    </location>
</feature>
<feature type="transmembrane region" description="Helical" evidence="9">
    <location>
        <begin position="354"/>
        <end position="372"/>
    </location>
</feature>
<feature type="transmembrane region" description="Helical" evidence="9">
    <location>
        <begin position="102"/>
        <end position="120"/>
    </location>
</feature>
<feature type="compositionally biased region" description="Basic and acidic residues" evidence="8">
    <location>
        <begin position="1"/>
        <end position="11"/>
    </location>
</feature>
<comment type="caution">
    <text evidence="10">The sequence shown here is derived from an EMBL/GenBank/DDBJ whole genome shotgun (WGS) entry which is preliminary data.</text>
</comment>
<keyword evidence="11" id="KW-1185">Reference proteome</keyword>
<evidence type="ECO:0000256" key="2">
    <source>
        <dbReference type="ARBA" id="ARBA00007935"/>
    </source>
</evidence>
<dbReference type="InterPro" id="IPR000522">
    <property type="entry name" value="ABC_transptr_permease_BtuC"/>
</dbReference>
<feature type="transmembrane region" description="Helical" evidence="9">
    <location>
        <begin position="239"/>
        <end position="258"/>
    </location>
</feature>
<evidence type="ECO:0000313" key="10">
    <source>
        <dbReference type="EMBL" id="MBE1523107.1"/>
    </source>
</evidence>
<gene>
    <name evidence="10" type="ORF">H4W27_000225</name>
</gene>
<reference evidence="10 11" key="1">
    <citation type="submission" date="2020-10" db="EMBL/GenBank/DDBJ databases">
        <title>Sequencing the genomes of 1000 actinobacteria strains.</title>
        <authorList>
            <person name="Klenk H.-P."/>
        </authorList>
    </citation>
    <scope>NUCLEOTIDE SEQUENCE [LARGE SCALE GENOMIC DNA]</scope>
    <source>
        <strain evidence="10 11">DSM 15666</strain>
    </source>
</reference>
<keyword evidence="5 9" id="KW-0812">Transmembrane</keyword>
<accession>A0ABR9JCA6</accession>
<evidence type="ECO:0000256" key="5">
    <source>
        <dbReference type="ARBA" id="ARBA00022692"/>
    </source>
</evidence>
<organism evidence="10 11">
    <name type="scientific">Nesterenkonia lutea</name>
    <dbReference type="NCBI Taxonomy" id="272919"/>
    <lineage>
        <taxon>Bacteria</taxon>
        <taxon>Bacillati</taxon>
        <taxon>Actinomycetota</taxon>
        <taxon>Actinomycetes</taxon>
        <taxon>Micrococcales</taxon>
        <taxon>Micrococcaceae</taxon>
        <taxon>Nesterenkonia</taxon>
    </lineage>
</organism>
<dbReference type="CDD" id="cd06550">
    <property type="entry name" value="TM_ABC_iron-siderophores_like"/>
    <property type="match status" value="1"/>
</dbReference>
<proteinExistence type="inferred from homology"/>
<dbReference type="RefSeq" id="WP_192594306.1">
    <property type="nucleotide sequence ID" value="NZ_BAAALJ010000018.1"/>
</dbReference>
<evidence type="ECO:0000256" key="3">
    <source>
        <dbReference type="ARBA" id="ARBA00022448"/>
    </source>
</evidence>
<feature type="transmembrane region" description="Helical" evidence="9">
    <location>
        <begin position="191"/>
        <end position="212"/>
    </location>
</feature>
<protein>
    <submittedName>
        <fullName evidence="10">Iron complex transport system permease protein</fullName>
    </submittedName>
</protein>
<sequence length="377" mass="41279">MTAQLDREQRPRPRRTQQSGSAQTPVEGASWAPGAQGPRTRQDRARHAGAITSRRHALRYWSVMVLLGSLSLLFTFGILGYGNPMPFGSSGYWLIAGMRVETLLIIGVVVFCQAMATVAFQTATNNRIITPSIMGFESLYIAIQTGAVFFFGIAGVTMVTGLPQFLMQAAAMVLFATILYSWLLSGKFSNIHIMLLVGVVIGGGLGSLSTFMQRILTPSEFDVLTARLFGSIGNGRAEYLPFAIPIALLAASVLWWRARRLNVVALGRDTSDNLGVNHRREVMIILLLVSVLMAMSTSLVGPMTFLGFLVATLAYQFADTYSHRMLFPMAMLIGYTVLSGAYFIMRHIFYAEGAVTLIIELLGGIVFLTVLMRKGRL</sequence>
<keyword evidence="7 9" id="KW-0472">Membrane</keyword>
<comment type="subcellular location">
    <subcellularLocation>
        <location evidence="1">Cell membrane</location>
        <topology evidence="1">Multi-pass membrane protein</topology>
    </subcellularLocation>
</comment>
<evidence type="ECO:0000256" key="9">
    <source>
        <dbReference type="SAM" id="Phobius"/>
    </source>
</evidence>
<dbReference type="PANTHER" id="PTHR30472">
    <property type="entry name" value="FERRIC ENTEROBACTIN TRANSPORT SYSTEM PERMEASE PROTEIN"/>
    <property type="match status" value="1"/>
</dbReference>
<feature type="transmembrane region" description="Helical" evidence="9">
    <location>
        <begin position="325"/>
        <end position="345"/>
    </location>
</feature>
<keyword evidence="4" id="KW-1003">Cell membrane</keyword>
<dbReference type="EMBL" id="JADBED010000001">
    <property type="protein sequence ID" value="MBE1523107.1"/>
    <property type="molecule type" value="Genomic_DNA"/>
</dbReference>
<keyword evidence="3" id="KW-0813">Transport</keyword>
<evidence type="ECO:0000256" key="1">
    <source>
        <dbReference type="ARBA" id="ARBA00004651"/>
    </source>
</evidence>
<feature type="region of interest" description="Disordered" evidence="8">
    <location>
        <begin position="1"/>
        <end position="47"/>
    </location>
</feature>
<evidence type="ECO:0000256" key="4">
    <source>
        <dbReference type="ARBA" id="ARBA00022475"/>
    </source>
</evidence>
<comment type="similarity">
    <text evidence="2">Belongs to the binding-protein-dependent transport system permease family. FecCD subfamily.</text>
</comment>
<feature type="transmembrane region" description="Helical" evidence="9">
    <location>
        <begin position="140"/>
        <end position="159"/>
    </location>
</feature>
<keyword evidence="6 9" id="KW-1133">Transmembrane helix</keyword>
<dbReference type="Gene3D" id="1.10.3470.10">
    <property type="entry name" value="ABC transporter involved in vitamin B12 uptake, BtuC"/>
    <property type="match status" value="1"/>
</dbReference>
<dbReference type="Pfam" id="PF01032">
    <property type="entry name" value="FecCD"/>
    <property type="match status" value="1"/>
</dbReference>
<evidence type="ECO:0000256" key="6">
    <source>
        <dbReference type="ARBA" id="ARBA00022989"/>
    </source>
</evidence>
<feature type="transmembrane region" description="Helical" evidence="9">
    <location>
        <begin position="284"/>
        <end position="313"/>
    </location>
</feature>
<evidence type="ECO:0000313" key="11">
    <source>
        <dbReference type="Proteomes" id="UP000643525"/>
    </source>
</evidence>